<dbReference type="RefSeq" id="WP_320325371.1">
    <property type="nucleotide sequence ID" value="NZ_JALBUS010000005.1"/>
</dbReference>
<gene>
    <name evidence="1" type="ORF">MOZ64_04275</name>
</gene>
<sequence>MELEPATCTDEGKVQYTAKVANPDKPGSTFVTFKTVKTPIDPNGHAFDVDENKWVWSDDHQSATLIKTCFFCGKEISYEAKVTKQVTKEPTASSNGEKTFTATVSLDGKTIQNRKRLL</sequence>
<accession>A0ABU4WKG8</accession>
<keyword evidence="2" id="KW-1185">Reference proteome</keyword>
<protein>
    <submittedName>
        <fullName evidence="1">Uncharacterized protein</fullName>
    </submittedName>
</protein>
<reference evidence="1 2" key="1">
    <citation type="submission" date="2022-03" db="EMBL/GenBank/DDBJ databases">
        <title>Novel taxa within the pig intestine.</title>
        <authorList>
            <person name="Wylensek D."/>
            <person name="Bishof K."/>
            <person name="Afrizal A."/>
            <person name="Clavel T."/>
        </authorList>
    </citation>
    <scope>NUCLEOTIDE SEQUENCE [LARGE SCALE GENOMIC DNA]</scope>
    <source>
        <strain evidence="1 2">Cla-KB-P134</strain>
    </source>
</reference>
<evidence type="ECO:0000313" key="2">
    <source>
        <dbReference type="Proteomes" id="UP001285244"/>
    </source>
</evidence>
<comment type="caution">
    <text evidence="1">The sequence shown here is derived from an EMBL/GenBank/DDBJ whole genome shotgun (WGS) entry which is preliminary data.</text>
</comment>
<organism evidence="1 2">
    <name type="scientific">Absicoccus intestinalis</name>
    <dbReference type="NCBI Taxonomy" id="2926319"/>
    <lineage>
        <taxon>Bacteria</taxon>
        <taxon>Bacillati</taxon>
        <taxon>Bacillota</taxon>
        <taxon>Erysipelotrichia</taxon>
        <taxon>Erysipelotrichales</taxon>
        <taxon>Erysipelotrichaceae</taxon>
        <taxon>Absicoccus</taxon>
    </lineage>
</organism>
<evidence type="ECO:0000313" key="1">
    <source>
        <dbReference type="EMBL" id="MDX8417061.1"/>
    </source>
</evidence>
<proteinExistence type="predicted"/>
<dbReference type="EMBL" id="JALBUS010000005">
    <property type="protein sequence ID" value="MDX8417061.1"/>
    <property type="molecule type" value="Genomic_DNA"/>
</dbReference>
<dbReference type="Proteomes" id="UP001285244">
    <property type="component" value="Unassembled WGS sequence"/>
</dbReference>
<name>A0ABU4WKG8_9FIRM</name>